<dbReference type="InterPro" id="IPR002100">
    <property type="entry name" value="TF_MADSbox"/>
</dbReference>
<dbReference type="FunFam" id="3.40.1810.10:FF:000006">
    <property type="entry name" value="Agamous-like MADS-box protein AGL62"/>
    <property type="match status" value="1"/>
</dbReference>
<evidence type="ECO:0000256" key="5">
    <source>
        <dbReference type="ARBA" id="ARBA00023242"/>
    </source>
</evidence>
<sequence>MEAGKRGGKGRRRIEIKRIESREARQVTFSKRRAGLFKKAAELCVLCGVQAAAVAFSPGGRPYVFGDPSVDGIMDRFLGVQMPPASNSLPSAAGEEFRRDEAMSSGEGRDEENAAVWEEQIERFGLEELARLSDAILDAKRSVKLARDAEITSWLETEFPLDSMLQQMNRMKDTSIGTSAAIDSLGLPLF</sequence>
<comment type="subcellular location">
    <subcellularLocation>
        <location evidence="1">Nucleus</location>
    </subcellularLocation>
</comment>
<evidence type="ECO:0000256" key="4">
    <source>
        <dbReference type="ARBA" id="ARBA00023163"/>
    </source>
</evidence>
<dbReference type="CDD" id="cd00265">
    <property type="entry name" value="MADS_MEF2_like"/>
    <property type="match status" value="1"/>
</dbReference>
<evidence type="ECO:0000313" key="8">
    <source>
        <dbReference type="Proteomes" id="UP000663760"/>
    </source>
</evidence>
<evidence type="ECO:0000259" key="6">
    <source>
        <dbReference type="PROSITE" id="PS50066"/>
    </source>
</evidence>
<name>A0A7I8L3I4_SPIIN</name>
<evidence type="ECO:0000256" key="2">
    <source>
        <dbReference type="ARBA" id="ARBA00023015"/>
    </source>
</evidence>
<keyword evidence="5" id="KW-0539">Nucleus</keyword>
<reference evidence="7" key="1">
    <citation type="submission" date="2020-02" db="EMBL/GenBank/DDBJ databases">
        <authorList>
            <person name="Scholz U."/>
            <person name="Mascher M."/>
            <person name="Fiebig A."/>
        </authorList>
    </citation>
    <scope>NUCLEOTIDE SEQUENCE</scope>
</reference>
<keyword evidence="2" id="KW-0805">Transcription regulation</keyword>
<dbReference type="GO" id="GO:0000981">
    <property type="term" value="F:DNA-binding transcription factor activity, RNA polymerase II-specific"/>
    <property type="evidence" value="ECO:0007669"/>
    <property type="project" value="TreeGrafter"/>
</dbReference>
<dbReference type="GO" id="GO:0005634">
    <property type="term" value="C:nucleus"/>
    <property type="evidence" value="ECO:0007669"/>
    <property type="project" value="UniProtKB-SubCell"/>
</dbReference>
<dbReference type="Gene3D" id="3.40.1810.10">
    <property type="entry name" value="Transcription factor, MADS-box"/>
    <property type="match status" value="1"/>
</dbReference>
<protein>
    <recommendedName>
        <fullName evidence="6">MADS-box domain-containing protein</fullName>
    </recommendedName>
</protein>
<dbReference type="PRINTS" id="PR00404">
    <property type="entry name" value="MADSDOMAIN"/>
</dbReference>
<dbReference type="SUPFAM" id="SSF55455">
    <property type="entry name" value="SRF-like"/>
    <property type="match status" value="1"/>
</dbReference>
<keyword evidence="4" id="KW-0804">Transcription</keyword>
<evidence type="ECO:0000256" key="3">
    <source>
        <dbReference type="ARBA" id="ARBA00023125"/>
    </source>
</evidence>
<evidence type="ECO:0000313" key="7">
    <source>
        <dbReference type="EMBL" id="CAA7403795.1"/>
    </source>
</evidence>
<feature type="domain" description="MADS-box" evidence="6">
    <location>
        <begin position="9"/>
        <end position="69"/>
    </location>
</feature>
<dbReference type="EMBL" id="LR746273">
    <property type="protein sequence ID" value="CAA7403795.1"/>
    <property type="molecule type" value="Genomic_DNA"/>
</dbReference>
<keyword evidence="3" id="KW-0238">DNA-binding</keyword>
<keyword evidence="8" id="KW-1185">Reference proteome</keyword>
<dbReference type="PANTHER" id="PTHR11945:SF629">
    <property type="entry name" value="OS02G0164450 PROTEIN"/>
    <property type="match status" value="1"/>
</dbReference>
<organism evidence="7 8">
    <name type="scientific">Spirodela intermedia</name>
    <name type="common">Intermediate duckweed</name>
    <dbReference type="NCBI Taxonomy" id="51605"/>
    <lineage>
        <taxon>Eukaryota</taxon>
        <taxon>Viridiplantae</taxon>
        <taxon>Streptophyta</taxon>
        <taxon>Embryophyta</taxon>
        <taxon>Tracheophyta</taxon>
        <taxon>Spermatophyta</taxon>
        <taxon>Magnoliopsida</taxon>
        <taxon>Liliopsida</taxon>
        <taxon>Araceae</taxon>
        <taxon>Lemnoideae</taxon>
        <taxon>Spirodela</taxon>
    </lineage>
</organism>
<dbReference type="PROSITE" id="PS50066">
    <property type="entry name" value="MADS_BOX_2"/>
    <property type="match status" value="1"/>
</dbReference>
<evidence type="ECO:0000256" key="1">
    <source>
        <dbReference type="ARBA" id="ARBA00004123"/>
    </source>
</evidence>
<dbReference type="Proteomes" id="UP000663760">
    <property type="component" value="Chromosome 10"/>
</dbReference>
<dbReference type="AlphaFoldDB" id="A0A7I8L3I4"/>
<dbReference type="InterPro" id="IPR036879">
    <property type="entry name" value="TF_MADSbox_sf"/>
</dbReference>
<accession>A0A7I8L3I4</accession>
<dbReference type="PANTHER" id="PTHR11945">
    <property type="entry name" value="MADS BOX PROTEIN"/>
    <property type="match status" value="1"/>
</dbReference>
<dbReference type="SMART" id="SM00432">
    <property type="entry name" value="MADS"/>
    <property type="match status" value="1"/>
</dbReference>
<dbReference type="GO" id="GO:0045944">
    <property type="term" value="P:positive regulation of transcription by RNA polymerase II"/>
    <property type="evidence" value="ECO:0007669"/>
    <property type="project" value="InterPro"/>
</dbReference>
<dbReference type="GO" id="GO:0000978">
    <property type="term" value="F:RNA polymerase II cis-regulatory region sequence-specific DNA binding"/>
    <property type="evidence" value="ECO:0007669"/>
    <property type="project" value="TreeGrafter"/>
</dbReference>
<dbReference type="Pfam" id="PF00319">
    <property type="entry name" value="SRF-TF"/>
    <property type="match status" value="1"/>
</dbReference>
<dbReference type="OrthoDB" id="754767at2759"/>
<gene>
    <name evidence="7" type="ORF">SI8410_10014473</name>
</gene>
<proteinExistence type="predicted"/>
<dbReference type="InterPro" id="IPR033896">
    <property type="entry name" value="MEF2-like_N"/>
</dbReference>
<dbReference type="GO" id="GO:0046983">
    <property type="term" value="F:protein dimerization activity"/>
    <property type="evidence" value="ECO:0007669"/>
    <property type="project" value="InterPro"/>
</dbReference>